<comment type="similarity">
    <text evidence="1">Belongs to the ATP-dependent AMP-binding enzyme family.</text>
</comment>
<feature type="domain" description="AMP-dependent synthetase/ligase" evidence="3">
    <location>
        <begin position="20"/>
        <end position="381"/>
    </location>
</feature>
<evidence type="ECO:0000313" key="5">
    <source>
        <dbReference type="EMBL" id="MDG6782141.1"/>
    </source>
</evidence>
<protein>
    <submittedName>
        <fullName evidence="5">AMP-binding protein</fullName>
    </submittedName>
</protein>
<dbReference type="SUPFAM" id="SSF56801">
    <property type="entry name" value="Acetyl-CoA synthetase-like"/>
    <property type="match status" value="1"/>
</dbReference>
<feature type="domain" description="AMP-binding enzyme C-terminal" evidence="4">
    <location>
        <begin position="431"/>
        <end position="508"/>
    </location>
</feature>
<dbReference type="Gene3D" id="3.30.300.30">
    <property type="match status" value="1"/>
</dbReference>
<evidence type="ECO:0000259" key="3">
    <source>
        <dbReference type="Pfam" id="PF00501"/>
    </source>
</evidence>
<dbReference type="Pfam" id="PF00501">
    <property type="entry name" value="AMP-binding"/>
    <property type="match status" value="1"/>
</dbReference>
<dbReference type="PANTHER" id="PTHR43201:SF5">
    <property type="entry name" value="MEDIUM-CHAIN ACYL-COA LIGASE ACSF2, MITOCHONDRIAL"/>
    <property type="match status" value="1"/>
</dbReference>
<comment type="caution">
    <text evidence="5">The sequence shown here is derived from an EMBL/GenBank/DDBJ whole genome shotgun (WGS) entry which is preliminary data.</text>
</comment>
<evidence type="ECO:0000259" key="4">
    <source>
        <dbReference type="Pfam" id="PF13193"/>
    </source>
</evidence>
<evidence type="ECO:0000256" key="2">
    <source>
        <dbReference type="ARBA" id="ARBA00022598"/>
    </source>
</evidence>
<dbReference type="Gene3D" id="3.40.50.12780">
    <property type="entry name" value="N-terminal domain of ligase-like"/>
    <property type="match status" value="1"/>
</dbReference>
<dbReference type="PROSITE" id="PS00455">
    <property type="entry name" value="AMP_BINDING"/>
    <property type="match status" value="1"/>
</dbReference>
<dbReference type="InterPro" id="IPR020845">
    <property type="entry name" value="AMP-binding_CS"/>
</dbReference>
<gene>
    <name evidence="5" type="ORF">QBL07_15025</name>
</gene>
<dbReference type="AlphaFoldDB" id="A0AAW6RC85"/>
<dbReference type="InterPro" id="IPR042099">
    <property type="entry name" value="ANL_N_sf"/>
</dbReference>
<dbReference type="GO" id="GO:0031956">
    <property type="term" value="F:medium-chain fatty acid-CoA ligase activity"/>
    <property type="evidence" value="ECO:0007669"/>
    <property type="project" value="TreeGrafter"/>
</dbReference>
<dbReference type="EMBL" id="JARUXG010000008">
    <property type="protein sequence ID" value="MDG6782141.1"/>
    <property type="molecule type" value="Genomic_DNA"/>
</dbReference>
<dbReference type="PANTHER" id="PTHR43201">
    <property type="entry name" value="ACYL-COA SYNTHETASE"/>
    <property type="match status" value="1"/>
</dbReference>
<dbReference type="InterPro" id="IPR045851">
    <property type="entry name" value="AMP-bd_C_sf"/>
</dbReference>
<keyword evidence="2" id="KW-0436">Ligase</keyword>
<dbReference type="Pfam" id="PF13193">
    <property type="entry name" value="AMP-binding_C"/>
    <property type="match status" value="1"/>
</dbReference>
<reference evidence="5" key="1">
    <citation type="submission" date="2023-04" db="EMBL/GenBank/DDBJ databases">
        <title>Characterization and analysis of the complete genome of Gordonia rubripertincta 112, the degrader of aromatic and aliphatic compounds.</title>
        <authorList>
            <person name="Frantsuzova E."/>
            <person name="Bogun A."/>
            <person name="Delegan Y."/>
        </authorList>
    </citation>
    <scope>NUCLEOTIDE SEQUENCE</scope>
    <source>
        <strain evidence="5">112</strain>
    </source>
</reference>
<name>A0AAW6RC85_GORRU</name>
<evidence type="ECO:0000256" key="1">
    <source>
        <dbReference type="ARBA" id="ARBA00006432"/>
    </source>
</evidence>
<accession>A0AAW6RC85</accession>
<organism evidence="5">
    <name type="scientific">Gordonia rubripertincta</name>
    <name type="common">Rhodococcus corallinus</name>
    <dbReference type="NCBI Taxonomy" id="36822"/>
    <lineage>
        <taxon>Bacteria</taxon>
        <taxon>Bacillati</taxon>
        <taxon>Actinomycetota</taxon>
        <taxon>Actinomycetes</taxon>
        <taxon>Mycobacteriales</taxon>
        <taxon>Gordoniaceae</taxon>
        <taxon>Gordonia</taxon>
    </lineage>
</organism>
<dbReference type="GO" id="GO:0006631">
    <property type="term" value="P:fatty acid metabolic process"/>
    <property type="evidence" value="ECO:0007669"/>
    <property type="project" value="TreeGrafter"/>
</dbReference>
<sequence length="530" mass="55440">MTTAGPSASVLTIGSAARNATARHPGGHVVVVSDERPYRSTIGMLGCDALSRAAWLQSIGIGRGDVVALQLPNWYEGLVIQAATFLVGATVLPIVPIYGPREVEFILRDSGATVVVLAAQVKGRLVASALIEAGAVKSVGTVVVVGDDIPSGAIGWGDTAADWREGEDPAEPDDIALLVYTSGTTSDPKGVKHTHRSLIADTLSPVVADGAGPDSSHLSVFPSGHVAAANGLLRILIHATPTVLMDVWNPVQAAELIDEYAVTSTAGAPIHLSGLLDAQERGEVALATLRGYLVGGASVPAALVERADAAGIAAFRAYGLSEHPTIAGGSPDDPIGKRTHTDGRIQPGNEVRIVDDLGRDVAPGIDGEILSRGTELFAGYLRSELTAEAFTDDGWFRTGDVGNVDRDGYLTVTDRKKDIIVRGGENISSREVEDVVSTHPKVGEVAAVGAPDPMYGERVAVFVVLREGAERLTIDEVGDHFRLAGVARQKTPEVIRTVSTLPRTAAGKVQKAPLRQQLRAGTNQSIHLTD</sequence>
<proteinExistence type="inferred from homology"/>
<dbReference type="InterPro" id="IPR025110">
    <property type="entry name" value="AMP-bd_C"/>
</dbReference>
<dbReference type="InterPro" id="IPR000873">
    <property type="entry name" value="AMP-dep_synth/lig_dom"/>
</dbReference>
<dbReference type="RefSeq" id="WP_083877544.1">
    <property type="nucleotide sequence ID" value="NZ_CP136136.1"/>
</dbReference>